<keyword evidence="2" id="KW-1064">Adaptive immunity</keyword>
<dbReference type="OMA" id="WKEAREW"/>
<reference evidence="8" key="1">
    <citation type="journal article" date="2016" name="Nature">
        <title>Genome evolution in the allotetraploid frog Xenopus laevis.</title>
        <authorList>
            <person name="Session A.M."/>
            <person name="Uno Y."/>
            <person name="Kwon T."/>
            <person name="Chapman J.A."/>
            <person name="Toyoda A."/>
            <person name="Takahashi S."/>
            <person name="Fukui A."/>
            <person name="Hikosaka A."/>
            <person name="Suzuki A."/>
            <person name="Kondo M."/>
            <person name="van Heeringen S.J."/>
            <person name="Quigley I."/>
            <person name="Heinz S."/>
            <person name="Ogino H."/>
            <person name="Ochi H."/>
            <person name="Hellsten U."/>
            <person name="Lyons J.B."/>
            <person name="Simakov O."/>
            <person name="Putnam N."/>
            <person name="Stites J."/>
            <person name="Kuroki Y."/>
            <person name="Tanaka T."/>
            <person name="Michiue T."/>
            <person name="Watanabe M."/>
            <person name="Bogdanovic O."/>
            <person name="Lister R."/>
            <person name="Georgiou G."/>
            <person name="Paranjpe S.S."/>
            <person name="van Kruijsbergen I."/>
            <person name="Shu S."/>
            <person name="Carlson J."/>
            <person name="Kinoshita T."/>
            <person name="Ohta Y."/>
            <person name="Mawaribuchi S."/>
            <person name="Jenkins J."/>
            <person name="Grimwood J."/>
            <person name="Schmutz J."/>
            <person name="Mitros T."/>
            <person name="Mozaffari S.V."/>
            <person name="Suzuki Y."/>
            <person name="Haramoto Y."/>
            <person name="Yamamoto T.S."/>
            <person name="Takagi C."/>
            <person name="Heald R."/>
            <person name="Miller K."/>
            <person name="Haudenschild C."/>
            <person name="Kitzman J."/>
            <person name="Nakayama T."/>
            <person name="Izutsu Y."/>
            <person name="Robert J."/>
            <person name="Fortriede J."/>
            <person name="Burns K."/>
            <person name="Lotay V."/>
            <person name="Karimi K."/>
            <person name="Yasuoka Y."/>
            <person name="Dichmann D.S."/>
            <person name="Flajnik M.F."/>
            <person name="Houston D.W."/>
            <person name="Shendure J."/>
            <person name="DuPasquier L."/>
            <person name="Vize P.D."/>
            <person name="Zorn A.M."/>
            <person name="Ito M."/>
            <person name="Marcotte E.M."/>
            <person name="Wallingford J.B."/>
            <person name="Ito Y."/>
            <person name="Asashima M."/>
            <person name="Ueno N."/>
            <person name="Matsuda Y."/>
            <person name="Veenstra G.J."/>
            <person name="Fujiyama A."/>
            <person name="Harland R.M."/>
            <person name="Taira M."/>
            <person name="Rokhsar D.S."/>
        </authorList>
    </citation>
    <scope>NUCLEOTIDE SEQUENCE [LARGE SCALE GENOMIC DNA]</scope>
    <source>
        <strain evidence="8">J</strain>
    </source>
</reference>
<evidence type="ECO:0000313" key="7">
    <source>
        <dbReference type="EMBL" id="OCU01468.1"/>
    </source>
</evidence>
<keyword evidence="1" id="KW-0732">Signal</keyword>
<sequence>FIILFCVNSCVVGNAINSKEEYISRRIGENVTLTCEYSTSSTTPYLFWYRQYPNQIEYLLYRGAKGYSNLKHDGNYEKGKFDSITNDTSTQLIIFSLTVEDSALYLCALSDAAQWWHSSCTEKHEYSIH</sequence>
<dbReference type="SMART" id="SM00409">
    <property type="entry name" value="IG"/>
    <property type="match status" value="1"/>
</dbReference>
<dbReference type="InterPro" id="IPR051287">
    <property type="entry name" value="TCR_variable_region"/>
</dbReference>
<dbReference type="InterPro" id="IPR003598">
    <property type="entry name" value="Ig_sub2"/>
</dbReference>
<dbReference type="PANTHER" id="PTHR19367:SF18">
    <property type="entry name" value="T CELL RECEPTOR ALPHA VARIABLE 16"/>
    <property type="match status" value="1"/>
</dbReference>
<feature type="non-terminal residue" evidence="7">
    <location>
        <position position="1"/>
    </location>
</feature>
<dbReference type="AlphaFoldDB" id="A0A974E187"/>
<name>A0A974E187_XENLA</name>
<dbReference type="EMBL" id="CM004466">
    <property type="protein sequence ID" value="OCU01468.1"/>
    <property type="molecule type" value="Genomic_DNA"/>
</dbReference>
<evidence type="ECO:0000256" key="2">
    <source>
        <dbReference type="ARBA" id="ARBA00023130"/>
    </source>
</evidence>
<keyword evidence="4" id="KW-0393">Immunoglobulin domain</keyword>
<dbReference type="InterPro" id="IPR007110">
    <property type="entry name" value="Ig-like_dom"/>
</dbReference>
<dbReference type="Pfam" id="PF07686">
    <property type="entry name" value="V-set"/>
    <property type="match status" value="1"/>
</dbReference>
<accession>A0A974E187</accession>
<dbReference type="InterPro" id="IPR013106">
    <property type="entry name" value="Ig_V-set"/>
</dbReference>
<dbReference type="InterPro" id="IPR036179">
    <property type="entry name" value="Ig-like_dom_sf"/>
</dbReference>
<evidence type="ECO:0000259" key="6">
    <source>
        <dbReference type="PROSITE" id="PS50835"/>
    </source>
</evidence>
<dbReference type="GO" id="GO:0002250">
    <property type="term" value="P:adaptive immune response"/>
    <property type="evidence" value="ECO:0007669"/>
    <property type="project" value="UniProtKB-KW"/>
</dbReference>
<dbReference type="Gene3D" id="2.60.40.10">
    <property type="entry name" value="Immunoglobulins"/>
    <property type="match status" value="1"/>
</dbReference>
<dbReference type="SUPFAM" id="SSF48726">
    <property type="entry name" value="Immunoglobulin"/>
    <property type="match status" value="1"/>
</dbReference>
<feature type="domain" description="Ig-like" evidence="6">
    <location>
        <begin position="28"/>
        <end position="129"/>
    </location>
</feature>
<protein>
    <recommendedName>
        <fullName evidence="6">Ig-like domain-containing protein</fullName>
    </recommendedName>
</protein>
<evidence type="ECO:0000256" key="5">
    <source>
        <dbReference type="ARBA" id="ARBA00043266"/>
    </source>
</evidence>
<evidence type="ECO:0000256" key="1">
    <source>
        <dbReference type="ARBA" id="ARBA00022729"/>
    </source>
</evidence>
<dbReference type="Proteomes" id="UP000694892">
    <property type="component" value="Chromosome 1L"/>
</dbReference>
<dbReference type="PROSITE" id="PS50835">
    <property type="entry name" value="IG_LIKE"/>
    <property type="match status" value="1"/>
</dbReference>
<dbReference type="GO" id="GO:0042101">
    <property type="term" value="C:T cell receptor complex"/>
    <property type="evidence" value="ECO:0007669"/>
    <property type="project" value="UniProtKB-KW"/>
</dbReference>
<evidence type="ECO:0000256" key="3">
    <source>
        <dbReference type="ARBA" id="ARBA00023170"/>
    </source>
</evidence>
<evidence type="ECO:0000313" key="8">
    <source>
        <dbReference type="Proteomes" id="UP000694892"/>
    </source>
</evidence>
<dbReference type="InterPro" id="IPR003599">
    <property type="entry name" value="Ig_sub"/>
</dbReference>
<dbReference type="PANTHER" id="PTHR19367">
    <property type="entry name" value="T-CELL RECEPTOR ALPHA CHAIN V REGION"/>
    <property type="match status" value="1"/>
</dbReference>
<keyword evidence="3" id="KW-0675">Receptor</keyword>
<dbReference type="SMART" id="SM00406">
    <property type="entry name" value="IGv"/>
    <property type="match status" value="1"/>
</dbReference>
<organism evidence="7 8">
    <name type="scientific">Xenopus laevis</name>
    <name type="common">African clawed frog</name>
    <dbReference type="NCBI Taxonomy" id="8355"/>
    <lineage>
        <taxon>Eukaryota</taxon>
        <taxon>Metazoa</taxon>
        <taxon>Chordata</taxon>
        <taxon>Craniata</taxon>
        <taxon>Vertebrata</taxon>
        <taxon>Euteleostomi</taxon>
        <taxon>Amphibia</taxon>
        <taxon>Batrachia</taxon>
        <taxon>Anura</taxon>
        <taxon>Pipoidea</taxon>
        <taxon>Pipidae</taxon>
        <taxon>Xenopodinae</taxon>
        <taxon>Xenopus</taxon>
        <taxon>Xenopus</taxon>
    </lineage>
</organism>
<dbReference type="InterPro" id="IPR013783">
    <property type="entry name" value="Ig-like_fold"/>
</dbReference>
<evidence type="ECO:0000256" key="4">
    <source>
        <dbReference type="ARBA" id="ARBA00023319"/>
    </source>
</evidence>
<keyword evidence="5" id="KW-0391">Immunity</keyword>
<proteinExistence type="predicted"/>
<keyword evidence="5" id="KW-1279">T cell receptor</keyword>
<dbReference type="SMART" id="SM00408">
    <property type="entry name" value="IGc2"/>
    <property type="match status" value="1"/>
</dbReference>
<gene>
    <name evidence="7" type="ORF">XELAEV_18007259mg</name>
</gene>